<organism evidence="5 6">
    <name type="scientific">Actinidia rufa</name>
    <dbReference type="NCBI Taxonomy" id="165716"/>
    <lineage>
        <taxon>Eukaryota</taxon>
        <taxon>Viridiplantae</taxon>
        <taxon>Streptophyta</taxon>
        <taxon>Embryophyta</taxon>
        <taxon>Tracheophyta</taxon>
        <taxon>Spermatophyta</taxon>
        <taxon>Magnoliopsida</taxon>
        <taxon>eudicotyledons</taxon>
        <taxon>Gunneridae</taxon>
        <taxon>Pentapetalae</taxon>
        <taxon>asterids</taxon>
        <taxon>Ericales</taxon>
        <taxon>Actinidiaceae</taxon>
        <taxon>Actinidia</taxon>
    </lineage>
</organism>
<protein>
    <submittedName>
        <fullName evidence="5">Uncharacterized protein</fullName>
    </submittedName>
</protein>
<proteinExistence type="inferred from homology"/>
<gene>
    <name evidence="5" type="ORF">Acr_00g0005610</name>
</gene>
<sequence>MPVLDIVSTELRRTSSPTLLRSGSPAGGSCLGGSSNPATTSPSKALPTASTCHPPHTGHATPKTHHKFRTPFPLNPTELQLHHPHQRIRMVKLTFLATALVALLAIGSVSAHRTTITTTVVEEENPGQQQCREQIQRQQNLRHCQMYLAQGREYYEVAMVTDPKPSAATASPRMLPAAAED</sequence>
<dbReference type="InterPro" id="IPR036312">
    <property type="entry name" value="Bifun_inhib/LTP/seed_sf"/>
</dbReference>
<keyword evidence="3" id="KW-0708">Seed storage protein</keyword>
<dbReference type="PANTHER" id="PTHR35496:SF4">
    <property type="entry name" value="2S SULFUR-RICH SEED STORAGE PROTEIN 2-LIKE"/>
    <property type="match status" value="1"/>
</dbReference>
<dbReference type="GO" id="GO:0045735">
    <property type="term" value="F:nutrient reservoir activity"/>
    <property type="evidence" value="ECO:0007669"/>
    <property type="project" value="UniProtKB-KW"/>
</dbReference>
<evidence type="ECO:0000313" key="5">
    <source>
        <dbReference type="EMBL" id="GFS29163.1"/>
    </source>
</evidence>
<evidence type="ECO:0000313" key="6">
    <source>
        <dbReference type="Proteomes" id="UP000585474"/>
    </source>
</evidence>
<accession>A0A7J0D7V4</accession>
<dbReference type="Proteomes" id="UP000585474">
    <property type="component" value="Unassembled WGS sequence"/>
</dbReference>
<evidence type="ECO:0000256" key="2">
    <source>
        <dbReference type="ARBA" id="ARBA00022761"/>
    </source>
</evidence>
<evidence type="ECO:0000256" key="4">
    <source>
        <dbReference type="SAM" id="MobiDB-lite"/>
    </source>
</evidence>
<name>A0A7J0D7V4_9ERIC</name>
<keyword evidence="6" id="KW-1185">Reference proteome</keyword>
<feature type="region of interest" description="Disordered" evidence="4">
    <location>
        <begin position="1"/>
        <end position="65"/>
    </location>
</feature>
<feature type="compositionally biased region" description="Polar residues" evidence="4">
    <location>
        <begin position="32"/>
        <end position="51"/>
    </location>
</feature>
<comment type="similarity">
    <text evidence="1">Belongs to the 2S seed storage albumins family.</text>
</comment>
<evidence type="ECO:0000256" key="3">
    <source>
        <dbReference type="ARBA" id="ARBA00023129"/>
    </source>
</evidence>
<dbReference type="EMBL" id="BJWL01000073">
    <property type="protein sequence ID" value="GFS29163.1"/>
    <property type="molecule type" value="Genomic_DNA"/>
</dbReference>
<dbReference type="SUPFAM" id="SSF47699">
    <property type="entry name" value="Bifunctional inhibitor/lipid-transfer protein/seed storage 2S albumin"/>
    <property type="match status" value="1"/>
</dbReference>
<dbReference type="InterPro" id="IPR000617">
    <property type="entry name" value="Napin/2SS/CON"/>
</dbReference>
<keyword evidence="2" id="KW-0758">Storage protein</keyword>
<evidence type="ECO:0000256" key="1">
    <source>
        <dbReference type="ARBA" id="ARBA00008262"/>
    </source>
</evidence>
<dbReference type="Gene3D" id="1.10.110.10">
    <property type="entry name" value="Plant lipid-transfer and hydrophobic proteins"/>
    <property type="match status" value="1"/>
</dbReference>
<dbReference type="PANTHER" id="PTHR35496">
    <property type="entry name" value="2S SEED STORAGE PROTEIN 1-RELATED"/>
    <property type="match status" value="1"/>
</dbReference>
<comment type="caution">
    <text evidence="5">The sequence shown here is derived from an EMBL/GenBank/DDBJ whole genome shotgun (WGS) entry which is preliminary data.</text>
</comment>
<dbReference type="AlphaFoldDB" id="A0A7J0D7V4"/>
<reference evidence="6" key="1">
    <citation type="submission" date="2019-07" db="EMBL/GenBank/DDBJ databases">
        <title>De Novo Assembly of kiwifruit Actinidia rufa.</title>
        <authorList>
            <person name="Sugita-Konishi S."/>
            <person name="Sato K."/>
            <person name="Mori E."/>
            <person name="Abe Y."/>
            <person name="Kisaki G."/>
            <person name="Hamano K."/>
            <person name="Suezawa K."/>
            <person name="Otani M."/>
            <person name="Fukuda T."/>
            <person name="Manabe T."/>
            <person name="Gomi K."/>
            <person name="Tabuchi M."/>
            <person name="Akimitsu K."/>
            <person name="Kataoka I."/>
        </authorList>
    </citation>
    <scope>NUCLEOTIDE SEQUENCE [LARGE SCALE GENOMIC DNA]</scope>
    <source>
        <strain evidence="6">cv. Fuchu</strain>
    </source>
</reference>